<name>A0A5E8CJU5_9ZZZZ</name>
<proteinExistence type="predicted"/>
<feature type="transmembrane region" description="Helical" evidence="1">
    <location>
        <begin position="230"/>
        <end position="249"/>
    </location>
</feature>
<accession>A0A5E8CJU5</accession>
<evidence type="ECO:0000313" key="2">
    <source>
        <dbReference type="EMBL" id="VVU95317.1"/>
    </source>
</evidence>
<feature type="transmembrane region" description="Helical" evidence="1">
    <location>
        <begin position="159"/>
        <end position="182"/>
    </location>
</feature>
<keyword evidence="1" id="KW-0472">Membrane</keyword>
<feature type="transmembrane region" description="Helical" evidence="1">
    <location>
        <begin position="285"/>
        <end position="306"/>
    </location>
</feature>
<organism evidence="2">
    <name type="scientific">seawater metagenome</name>
    <dbReference type="NCBI Taxonomy" id="1561972"/>
    <lineage>
        <taxon>unclassified sequences</taxon>
        <taxon>metagenomes</taxon>
        <taxon>ecological metagenomes</taxon>
    </lineage>
</organism>
<feature type="transmembrane region" description="Helical" evidence="1">
    <location>
        <begin position="127"/>
        <end position="147"/>
    </location>
</feature>
<feature type="transmembrane region" description="Helical" evidence="1">
    <location>
        <begin position="203"/>
        <end position="224"/>
    </location>
</feature>
<feature type="transmembrane region" description="Helical" evidence="1">
    <location>
        <begin position="261"/>
        <end position="279"/>
    </location>
</feature>
<feature type="transmembrane region" description="Helical" evidence="1">
    <location>
        <begin position="6"/>
        <end position="23"/>
    </location>
</feature>
<dbReference type="EMBL" id="CABVLZ010000004">
    <property type="protein sequence ID" value="VVU95317.1"/>
    <property type="molecule type" value="Genomic_DNA"/>
</dbReference>
<dbReference type="AlphaFoldDB" id="A0A5E8CJU5"/>
<keyword evidence="1" id="KW-0812">Transmembrane</keyword>
<reference evidence="2" key="1">
    <citation type="submission" date="2019-09" db="EMBL/GenBank/DDBJ databases">
        <authorList>
            <person name="Needham M D."/>
        </authorList>
    </citation>
    <scope>NUCLEOTIDE SEQUENCE</scope>
</reference>
<evidence type="ECO:0000256" key="1">
    <source>
        <dbReference type="SAM" id="Phobius"/>
    </source>
</evidence>
<keyword evidence="1" id="KW-1133">Transmembrane helix</keyword>
<sequence length="366" mass="43173">MNIVNIILYVLIILIKYVFFCILERFNFLFYQSMEFIAFNQNNIGFFAQDSVISDIWMWSFYGNAPMEHNTTTSLFLLDSVNYSNHTLVYYLIAFLSASILIPIFHLTKSLIKFKFKNNWKFSITKVLTQICFLGFLPITTLCINELTAIETNNFELSMITISLFSLVTVTFPALIFNFIFGSEKRKWRRKLYYLIDPFKINFKYYSIILMLRQLLLSIVINIFNYNKIVSNSLMIAINFIYLFFYFYYKPFEQPYIQVQAVVNLSLEIVILGLNYLILYSTDSLIPVLLSILLSVFIFVFNIIVIHKDKTLRTIKLNKPLQDNSIELEEIIASPKNTIKCTIPEWANKEYLKKRNIDSDYMEVII</sequence>
<protein>
    <submittedName>
        <fullName evidence="2">Uncharacterized protein</fullName>
    </submittedName>
</protein>
<gene>
    <name evidence="2" type="ORF">CPAV1605_1068</name>
</gene>
<feature type="transmembrane region" description="Helical" evidence="1">
    <location>
        <begin position="88"/>
        <end position="107"/>
    </location>
</feature>